<dbReference type="EMBL" id="BMAT01006609">
    <property type="protein sequence ID" value="GFS16392.1"/>
    <property type="molecule type" value="Genomic_DNA"/>
</dbReference>
<sequence length="72" mass="8559">MSVMRFRTMTHNVDNNHDFGNTLPNSAEYWFKEKEELLKTISDDDDRDKDVMMIETLLMVPIVVMSLRAVHW</sequence>
<accession>A0AAV4J622</accession>
<keyword evidence="2" id="KW-1185">Reference proteome</keyword>
<organism evidence="1 2">
    <name type="scientific">Elysia marginata</name>
    <dbReference type="NCBI Taxonomy" id="1093978"/>
    <lineage>
        <taxon>Eukaryota</taxon>
        <taxon>Metazoa</taxon>
        <taxon>Spiralia</taxon>
        <taxon>Lophotrochozoa</taxon>
        <taxon>Mollusca</taxon>
        <taxon>Gastropoda</taxon>
        <taxon>Heterobranchia</taxon>
        <taxon>Euthyneura</taxon>
        <taxon>Panpulmonata</taxon>
        <taxon>Sacoglossa</taxon>
        <taxon>Placobranchoidea</taxon>
        <taxon>Plakobranchidae</taxon>
        <taxon>Elysia</taxon>
    </lineage>
</organism>
<proteinExistence type="predicted"/>
<dbReference type="Proteomes" id="UP000762676">
    <property type="component" value="Unassembled WGS sequence"/>
</dbReference>
<dbReference type="AlphaFoldDB" id="A0AAV4J622"/>
<evidence type="ECO:0000313" key="2">
    <source>
        <dbReference type="Proteomes" id="UP000762676"/>
    </source>
</evidence>
<comment type="caution">
    <text evidence="1">The sequence shown here is derived from an EMBL/GenBank/DDBJ whole genome shotgun (WGS) entry which is preliminary data.</text>
</comment>
<reference evidence="1 2" key="1">
    <citation type="journal article" date="2021" name="Elife">
        <title>Chloroplast acquisition without the gene transfer in kleptoplastic sea slugs, Plakobranchus ocellatus.</title>
        <authorList>
            <person name="Maeda T."/>
            <person name="Takahashi S."/>
            <person name="Yoshida T."/>
            <person name="Shimamura S."/>
            <person name="Takaki Y."/>
            <person name="Nagai Y."/>
            <person name="Toyoda A."/>
            <person name="Suzuki Y."/>
            <person name="Arimoto A."/>
            <person name="Ishii H."/>
            <person name="Satoh N."/>
            <person name="Nishiyama T."/>
            <person name="Hasebe M."/>
            <person name="Maruyama T."/>
            <person name="Minagawa J."/>
            <person name="Obokata J."/>
            <person name="Shigenobu S."/>
        </authorList>
    </citation>
    <scope>NUCLEOTIDE SEQUENCE [LARGE SCALE GENOMIC DNA]</scope>
</reference>
<name>A0AAV4J622_9GAST</name>
<gene>
    <name evidence="1" type="ORF">ElyMa_003213000</name>
</gene>
<protein>
    <submittedName>
        <fullName evidence="1">Uncharacterized protein</fullName>
    </submittedName>
</protein>
<evidence type="ECO:0000313" key="1">
    <source>
        <dbReference type="EMBL" id="GFS16392.1"/>
    </source>
</evidence>